<feature type="region of interest" description="Disordered" evidence="1">
    <location>
        <begin position="18"/>
        <end position="72"/>
    </location>
</feature>
<dbReference type="Proteomes" id="UP001219525">
    <property type="component" value="Unassembled WGS sequence"/>
</dbReference>
<evidence type="ECO:0000313" key="2">
    <source>
        <dbReference type="EMBL" id="KAJ7223223.1"/>
    </source>
</evidence>
<evidence type="ECO:0000256" key="1">
    <source>
        <dbReference type="SAM" id="MobiDB-lite"/>
    </source>
</evidence>
<reference evidence="2" key="1">
    <citation type="submission" date="2023-03" db="EMBL/GenBank/DDBJ databases">
        <title>Massive genome expansion in bonnet fungi (Mycena s.s.) driven by repeated elements and novel gene families across ecological guilds.</title>
        <authorList>
            <consortium name="Lawrence Berkeley National Laboratory"/>
            <person name="Harder C.B."/>
            <person name="Miyauchi S."/>
            <person name="Viragh M."/>
            <person name="Kuo A."/>
            <person name="Thoen E."/>
            <person name="Andreopoulos B."/>
            <person name="Lu D."/>
            <person name="Skrede I."/>
            <person name="Drula E."/>
            <person name="Henrissat B."/>
            <person name="Morin E."/>
            <person name="Kohler A."/>
            <person name="Barry K."/>
            <person name="LaButti K."/>
            <person name="Morin E."/>
            <person name="Salamov A."/>
            <person name="Lipzen A."/>
            <person name="Mereny Z."/>
            <person name="Hegedus B."/>
            <person name="Baldrian P."/>
            <person name="Stursova M."/>
            <person name="Weitz H."/>
            <person name="Taylor A."/>
            <person name="Grigoriev I.V."/>
            <person name="Nagy L.G."/>
            <person name="Martin F."/>
            <person name="Kauserud H."/>
        </authorList>
    </citation>
    <scope>NUCLEOTIDE SEQUENCE</scope>
    <source>
        <strain evidence="2">9144</strain>
    </source>
</reference>
<accession>A0AAD7E241</accession>
<proteinExistence type="predicted"/>
<feature type="compositionally biased region" description="Basic residues" evidence="1">
    <location>
        <begin position="29"/>
        <end position="44"/>
    </location>
</feature>
<dbReference type="AlphaFoldDB" id="A0AAD7E241"/>
<evidence type="ECO:0000313" key="3">
    <source>
        <dbReference type="Proteomes" id="UP001219525"/>
    </source>
</evidence>
<organism evidence="2 3">
    <name type="scientific">Mycena pura</name>
    <dbReference type="NCBI Taxonomy" id="153505"/>
    <lineage>
        <taxon>Eukaryota</taxon>
        <taxon>Fungi</taxon>
        <taxon>Dikarya</taxon>
        <taxon>Basidiomycota</taxon>
        <taxon>Agaricomycotina</taxon>
        <taxon>Agaricomycetes</taxon>
        <taxon>Agaricomycetidae</taxon>
        <taxon>Agaricales</taxon>
        <taxon>Marasmiineae</taxon>
        <taxon>Mycenaceae</taxon>
        <taxon>Mycena</taxon>
    </lineage>
</organism>
<name>A0AAD7E241_9AGAR</name>
<keyword evidence="3" id="KW-1185">Reference proteome</keyword>
<dbReference type="EMBL" id="JARJCW010000006">
    <property type="protein sequence ID" value="KAJ7223223.1"/>
    <property type="molecule type" value="Genomic_DNA"/>
</dbReference>
<protein>
    <submittedName>
        <fullName evidence="2">Uncharacterized protein</fullName>
    </submittedName>
</protein>
<gene>
    <name evidence="2" type="ORF">GGX14DRAFT_557804</name>
</gene>
<sequence length="359" mass="39502">MSLPPPCTQASRIVRSCPCVGTHLPRPAPRPHKRPRPPARRARPRTPPAACARSRAPRPPRTMPQVRPRPRSCTHRAATVPCTRHACTLRTCRARWRTRRDFVPAPARTLMRRARARTRVCAMPAGAGREWEPICAHVLRVRTVHAPCPPPRMHRLPSTAPTAYASCWHPTYVPRAVPSPLPRACAVCRHVRTCLAARGPRLRPRTRRGRPCPRACAAPAYAARARTCVRAVPAGARHKRERMCTCRAYAPFAHAPPPHTAPTPPCPQTRAASRHVRTCLPARGARLRPCTHRAVACPHARVPALLARAPAYAPCTPPYTSRLPLYALCSGLCPRTCGARRRAPHAGTCARAPAPTYAL</sequence>
<comment type="caution">
    <text evidence="2">The sequence shown here is derived from an EMBL/GenBank/DDBJ whole genome shotgun (WGS) entry which is preliminary data.</text>
</comment>